<organism evidence="2 3">
    <name type="scientific">Candidatus Terasakiella magnetica</name>
    <dbReference type="NCBI Taxonomy" id="1867952"/>
    <lineage>
        <taxon>Bacteria</taxon>
        <taxon>Pseudomonadati</taxon>
        <taxon>Pseudomonadota</taxon>
        <taxon>Alphaproteobacteria</taxon>
        <taxon>Rhodospirillales</taxon>
        <taxon>Terasakiellaceae</taxon>
        <taxon>Terasakiella</taxon>
    </lineage>
</organism>
<dbReference type="GO" id="GO:0005737">
    <property type="term" value="C:cytoplasm"/>
    <property type="evidence" value="ECO:0007669"/>
    <property type="project" value="GOC"/>
</dbReference>
<feature type="domain" description="Methyltransferase FkbM" evidence="1">
    <location>
        <begin position="62"/>
        <end position="226"/>
    </location>
</feature>
<keyword evidence="3" id="KW-1185">Reference proteome</keyword>
<dbReference type="RefSeq" id="WP_069186525.1">
    <property type="nucleotide sequence ID" value="NZ_FLYE01000005.1"/>
</dbReference>
<dbReference type="InterPro" id="IPR029063">
    <property type="entry name" value="SAM-dependent_MTases_sf"/>
</dbReference>
<dbReference type="Pfam" id="PF05050">
    <property type="entry name" value="Methyltransf_21"/>
    <property type="match status" value="1"/>
</dbReference>
<dbReference type="Proteomes" id="UP000231658">
    <property type="component" value="Unassembled WGS sequence"/>
</dbReference>
<dbReference type="InterPro" id="IPR053202">
    <property type="entry name" value="EGF_Rcpt_Signaling_Reg"/>
</dbReference>
<gene>
    <name evidence="2" type="ORF">MTBPR1_130017</name>
</gene>
<dbReference type="PANTHER" id="PTHR34009">
    <property type="entry name" value="PROTEIN STAR"/>
    <property type="match status" value="1"/>
</dbReference>
<reference evidence="2 3" key="1">
    <citation type="submission" date="2016-07" db="EMBL/GenBank/DDBJ databases">
        <authorList>
            <person name="Lefevre C.T."/>
        </authorList>
    </citation>
    <scope>NUCLEOTIDE SEQUENCE [LARGE SCALE GENOMIC DNA]</scope>
    <source>
        <strain evidence="2">PR1</strain>
    </source>
</reference>
<dbReference type="GO" id="GO:0006888">
    <property type="term" value="P:endoplasmic reticulum to Golgi vesicle-mediated transport"/>
    <property type="evidence" value="ECO:0007669"/>
    <property type="project" value="TreeGrafter"/>
</dbReference>
<dbReference type="GO" id="GO:0016197">
    <property type="term" value="P:endosomal transport"/>
    <property type="evidence" value="ECO:0007669"/>
    <property type="project" value="TreeGrafter"/>
</dbReference>
<name>A0A1C3REY7_9PROT</name>
<dbReference type="GO" id="GO:0005886">
    <property type="term" value="C:plasma membrane"/>
    <property type="evidence" value="ECO:0007669"/>
    <property type="project" value="TreeGrafter"/>
</dbReference>
<evidence type="ECO:0000313" key="3">
    <source>
        <dbReference type="Proteomes" id="UP000231658"/>
    </source>
</evidence>
<dbReference type="SUPFAM" id="SSF53335">
    <property type="entry name" value="S-adenosyl-L-methionine-dependent methyltransferases"/>
    <property type="match status" value="1"/>
</dbReference>
<dbReference type="PANTHER" id="PTHR34009:SF2">
    <property type="entry name" value="PROTEIN STAR"/>
    <property type="match status" value="1"/>
</dbReference>
<dbReference type="STRING" id="1867952.MTBPR1_130017"/>
<evidence type="ECO:0000259" key="1">
    <source>
        <dbReference type="Pfam" id="PF05050"/>
    </source>
</evidence>
<sequence length="246" mass="28204">MKQTIRDLKEKHVKHRFLYKLYRLIKHTPFQAYASWGEDLIVSRIYRIGRFKKKNYKGVFVDVGCNHPVIGNTTYPLYKMGWHGLNIDLTADNIMLCSRLRKRDISIQCAISDEEGEIESYIFDPGSGLNTLDKEAADEGAKLIGKPYTIEKIKSQPLNKTIAENLGDKKIDVLNVDVEGHEMSVLGTFDFHKYAPDVIICEIHAETVEDVINKEVYQLIKNNGYHCFSYCGSTALFARNGWDYTL</sequence>
<proteinExistence type="predicted"/>
<protein>
    <recommendedName>
        <fullName evidence="1">Methyltransferase FkbM domain-containing protein</fullName>
    </recommendedName>
</protein>
<dbReference type="Gene3D" id="3.40.50.150">
    <property type="entry name" value="Vaccinia Virus protein VP39"/>
    <property type="match status" value="1"/>
</dbReference>
<dbReference type="EMBL" id="FLYE01000005">
    <property type="protein sequence ID" value="SCA55821.1"/>
    <property type="molecule type" value="Genomic_DNA"/>
</dbReference>
<evidence type="ECO:0000313" key="2">
    <source>
        <dbReference type="EMBL" id="SCA55821.1"/>
    </source>
</evidence>
<accession>A0A1C3REY7</accession>
<dbReference type="AlphaFoldDB" id="A0A1C3REY7"/>
<dbReference type="InterPro" id="IPR006342">
    <property type="entry name" value="FkbM_mtfrase"/>
</dbReference>